<dbReference type="RefSeq" id="WP_009851566.1">
    <property type="nucleotide sequence ID" value="NZ_DS022295.1"/>
</dbReference>
<comment type="caution">
    <text evidence="1">The sequence shown here is derived from an EMBL/GenBank/DDBJ whole genome shotgun (WGS) entry which is preliminary data.</text>
</comment>
<protein>
    <submittedName>
        <fullName evidence="1">Uncharacterized protein</fullName>
    </submittedName>
</protein>
<evidence type="ECO:0000313" key="1">
    <source>
        <dbReference type="EMBL" id="EAU53741.1"/>
    </source>
</evidence>
<dbReference type="AlphaFoldDB" id="Q0EWP8"/>
<dbReference type="InParanoid" id="Q0EWP8"/>
<accession>Q0EWP8</accession>
<name>Q0EWP8_9PROT</name>
<proteinExistence type="predicted"/>
<keyword evidence="2" id="KW-1185">Reference proteome</keyword>
<dbReference type="HOGENOM" id="CLU_2024027_0_0_0"/>
<evidence type="ECO:0000313" key="2">
    <source>
        <dbReference type="Proteomes" id="UP000005297"/>
    </source>
</evidence>
<dbReference type="OrthoDB" id="6385263at2"/>
<dbReference type="EMBL" id="AATS01000018">
    <property type="protein sequence ID" value="EAU53741.1"/>
    <property type="molecule type" value="Genomic_DNA"/>
</dbReference>
<dbReference type="eggNOG" id="ENOG5032WG8">
    <property type="taxonomic scope" value="Bacteria"/>
</dbReference>
<organism evidence="1 2">
    <name type="scientific">Mariprofundus ferrooxydans PV-1</name>
    <dbReference type="NCBI Taxonomy" id="314345"/>
    <lineage>
        <taxon>Bacteria</taxon>
        <taxon>Pseudomonadati</taxon>
        <taxon>Pseudomonadota</taxon>
        <taxon>Candidatius Mariprofundia</taxon>
        <taxon>Mariprofundales</taxon>
        <taxon>Mariprofundaceae</taxon>
        <taxon>Mariprofundus</taxon>
    </lineage>
</organism>
<gene>
    <name evidence="1" type="ORF">SPV1_06364</name>
</gene>
<reference evidence="1 2" key="1">
    <citation type="submission" date="2006-09" db="EMBL/GenBank/DDBJ databases">
        <authorList>
            <person name="Emerson D."/>
            <person name="Ferriera S."/>
            <person name="Johnson J."/>
            <person name="Kravitz S."/>
            <person name="Halpern A."/>
            <person name="Remington K."/>
            <person name="Beeson K."/>
            <person name="Tran B."/>
            <person name="Rogers Y.-H."/>
            <person name="Friedman R."/>
            <person name="Venter J.C."/>
        </authorList>
    </citation>
    <scope>NUCLEOTIDE SEQUENCE [LARGE SCALE GENOMIC DNA]</scope>
    <source>
        <strain evidence="1 2">PV-1</strain>
    </source>
</reference>
<sequence>MPVLELSASEWLSIISHAKKWLTNLRRAKESRKEESKEAIRAVITAIRKTTLYLRQAEQEGKSYEREEGLSMEWTRLSFKLEDLGLKDLARKCMLKGKYWADPKTIDSKTLERAEMKLSEVEALAASLLEEFSNDS</sequence>
<dbReference type="Proteomes" id="UP000005297">
    <property type="component" value="Unassembled WGS sequence"/>
</dbReference>